<dbReference type="OrthoDB" id="5425161at2759"/>
<organism evidence="2 3">
    <name type="scientific">Choiromyces venosus 120613-1</name>
    <dbReference type="NCBI Taxonomy" id="1336337"/>
    <lineage>
        <taxon>Eukaryota</taxon>
        <taxon>Fungi</taxon>
        <taxon>Dikarya</taxon>
        <taxon>Ascomycota</taxon>
        <taxon>Pezizomycotina</taxon>
        <taxon>Pezizomycetes</taxon>
        <taxon>Pezizales</taxon>
        <taxon>Tuberaceae</taxon>
        <taxon>Choiromyces</taxon>
    </lineage>
</organism>
<dbReference type="AlphaFoldDB" id="A0A3N4JVZ4"/>
<evidence type="ECO:0000313" key="2">
    <source>
        <dbReference type="EMBL" id="RPB01368.1"/>
    </source>
</evidence>
<feature type="domain" description="DDE-1" evidence="1">
    <location>
        <begin position="7"/>
        <end position="44"/>
    </location>
</feature>
<dbReference type="GO" id="GO:0003676">
    <property type="term" value="F:nucleic acid binding"/>
    <property type="evidence" value="ECO:0007669"/>
    <property type="project" value="InterPro"/>
</dbReference>
<reference evidence="2 3" key="1">
    <citation type="journal article" date="2018" name="Nat. Ecol. Evol.">
        <title>Pezizomycetes genomes reveal the molecular basis of ectomycorrhizal truffle lifestyle.</title>
        <authorList>
            <person name="Murat C."/>
            <person name="Payen T."/>
            <person name="Noel B."/>
            <person name="Kuo A."/>
            <person name="Morin E."/>
            <person name="Chen J."/>
            <person name="Kohler A."/>
            <person name="Krizsan K."/>
            <person name="Balestrini R."/>
            <person name="Da Silva C."/>
            <person name="Montanini B."/>
            <person name="Hainaut M."/>
            <person name="Levati E."/>
            <person name="Barry K.W."/>
            <person name="Belfiori B."/>
            <person name="Cichocki N."/>
            <person name="Clum A."/>
            <person name="Dockter R.B."/>
            <person name="Fauchery L."/>
            <person name="Guy J."/>
            <person name="Iotti M."/>
            <person name="Le Tacon F."/>
            <person name="Lindquist E.A."/>
            <person name="Lipzen A."/>
            <person name="Malagnac F."/>
            <person name="Mello A."/>
            <person name="Molinier V."/>
            <person name="Miyauchi S."/>
            <person name="Poulain J."/>
            <person name="Riccioni C."/>
            <person name="Rubini A."/>
            <person name="Sitrit Y."/>
            <person name="Splivallo R."/>
            <person name="Traeger S."/>
            <person name="Wang M."/>
            <person name="Zifcakova L."/>
            <person name="Wipf D."/>
            <person name="Zambonelli A."/>
            <person name="Paolocci F."/>
            <person name="Nowrousian M."/>
            <person name="Ottonello S."/>
            <person name="Baldrian P."/>
            <person name="Spatafora J.W."/>
            <person name="Henrissat B."/>
            <person name="Nagy L.G."/>
            <person name="Aury J.M."/>
            <person name="Wincker P."/>
            <person name="Grigoriev I.V."/>
            <person name="Bonfante P."/>
            <person name="Martin F.M."/>
        </authorList>
    </citation>
    <scope>NUCLEOTIDE SEQUENCE [LARGE SCALE GENOMIC DNA]</scope>
    <source>
        <strain evidence="2 3">120613-1</strain>
    </source>
</reference>
<dbReference type="EMBL" id="ML120374">
    <property type="protein sequence ID" value="RPB01368.1"/>
    <property type="molecule type" value="Genomic_DNA"/>
</dbReference>
<accession>A0A3N4JVZ4</accession>
<evidence type="ECO:0000259" key="1">
    <source>
        <dbReference type="Pfam" id="PF03184"/>
    </source>
</evidence>
<name>A0A3N4JVZ4_9PEZI</name>
<evidence type="ECO:0000313" key="3">
    <source>
        <dbReference type="Proteomes" id="UP000276215"/>
    </source>
</evidence>
<sequence length="52" mass="6232">FIKYYIENNVYLICLPAYTTYILQSLDIGLFSHLGNYYKKELQDFQCNRGPF</sequence>
<gene>
    <name evidence="2" type="ORF">L873DRAFT_1677369</name>
</gene>
<dbReference type="Proteomes" id="UP000276215">
    <property type="component" value="Unassembled WGS sequence"/>
</dbReference>
<protein>
    <recommendedName>
        <fullName evidence="1">DDE-1 domain-containing protein</fullName>
    </recommendedName>
</protein>
<keyword evidence="3" id="KW-1185">Reference proteome</keyword>
<proteinExistence type="predicted"/>
<dbReference type="InterPro" id="IPR004875">
    <property type="entry name" value="DDE_SF_endonuclease_dom"/>
</dbReference>
<dbReference type="Pfam" id="PF03184">
    <property type="entry name" value="DDE_1"/>
    <property type="match status" value="1"/>
</dbReference>
<feature type="non-terminal residue" evidence="2">
    <location>
        <position position="1"/>
    </location>
</feature>